<name>A0A327Z3W8_9ACTN</name>
<dbReference type="SUPFAM" id="SSF52540">
    <property type="entry name" value="P-loop containing nucleoside triphosphate hydrolases"/>
    <property type="match status" value="1"/>
</dbReference>
<evidence type="ECO:0000259" key="1">
    <source>
        <dbReference type="Pfam" id="PF22738"/>
    </source>
</evidence>
<comment type="caution">
    <text evidence="2">The sequence shown here is derived from an EMBL/GenBank/DDBJ whole genome shotgun (WGS) entry which is preliminary data.</text>
</comment>
<dbReference type="InterPro" id="IPR027417">
    <property type="entry name" value="P-loop_NTPase"/>
</dbReference>
<organism evidence="2 3">
    <name type="scientific">Actinoplanes lutulentus</name>
    <dbReference type="NCBI Taxonomy" id="1287878"/>
    <lineage>
        <taxon>Bacteria</taxon>
        <taxon>Bacillati</taxon>
        <taxon>Actinomycetota</taxon>
        <taxon>Actinomycetes</taxon>
        <taxon>Micromonosporales</taxon>
        <taxon>Micromonosporaceae</taxon>
        <taxon>Actinoplanes</taxon>
    </lineage>
</organism>
<sequence>MIAVAAYFEVLDNLLPDHINGLARERSEQVARVMGKRADAAYFAKNLQQQLIALGGVLPLPQDSPGAFDARMLDVYTELAELTRLIILETVTEDEADEIEVRRALDGLSRLPSDALDRYQELFRQLMADFPEVGFWANKQEHLATRAALAGLEEQLRAISTGRAPDQRRESLALAYRAELRRPVVESGDVPDGIAVPWLEDAYLPHRFRVADVPASGQVSEEAWWSTLTVRDDLQEFLIGHLTSPQAIRAPLLVLGQPGSGKSVLTKVFAARLPAADFLPIRVVLRDTPTSDDLQDQIEYAIRSATGERVEWPALSRSAGDAMPVILLDGFDELLQAAGVSQTDYLDRVARFQRREAEQHRPVAVVVTSRTAVADRARPPAGTVALRLEPFADDQVTTWLDIWNTVNAGDFATRRLQPLTAETVLVHRALAEQPLLLLMLALYDADGNALRRQGTHLSAHELYEQLLRSFAIREIAKHRPGLTERDLTAAVENELRRLSVVAFAMFNRAAQWVTETDLDADFTALPIRGPQGSPSGTGSRTPLTSADLTLGRFFFIHQARALRDKTRLQTYEFLHATFGEFLVARLVHQVLLDMVAKEQASTMSFSGGPAEDDLLRALLSFQPLTARTPILEFLSAMPVPDGSELLIRLFRDLDHTPPGHRFADYRPQSPGEPARYAAYGANLLLLILATAGEIRASDLFTEQNRVEAWRRKVTLWRSQLSSDSWSTLVLALKLERVHTDGRRDVRLTLGAGWSAQETDLAWTFESVVGDRQAGHWEYREDQFRRAAYLQCDPNADIMHHALTPVLDALPGSVGGFFVRPADQHAQSPAHLLQQLWVSPSPGAYLTLAEHNTQRDSRFGALLLDRLATDPDVSPHLATHVIGSCQRRELASRMCRCALAFLGRGGRDIDVVLAGYVRCGFALNAHALDRVLTAEAVCRLHELDLEVPAIRELHDRAAFDELISEVATRRPDLVTRLEAVWRHPRT</sequence>
<reference evidence="2 3" key="1">
    <citation type="submission" date="2018-06" db="EMBL/GenBank/DDBJ databases">
        <title>Genomic Encyclopedia of Type Strains, Phase III (KMG-III): the genomes of soil and plant-associated and newly described type strains.</title>
        <authorList>
            <person name="Whitman W."/>
        </authorList>
    </citation>
    <scope>NUCLEOTIDE SEQUENCE [LARGE SCALE GENOMIC DNA]</scope>
    <source>
        <strain evidence="2 3">CGMCC 4.7090</strain>
    </source>
</reference>
<accession>A0A327Z3W8</accession>
<keyword evidence="3" id="KW-1185">Reference proteome</keyword>
<evidence type="ECO:0000313" key="2">
    <source>
        <dbReference type="EMBL" id="RAK27945.1"/>
    </source>
</evidence>
<dbReference type="InterPro" id="IPR054567">
    <property type="entry name" value="NNH7"/>
</dbReference>
<feature type="domain" description="NACHT N-terminal Helical" evidence="1">
    <location>
        <begin position="2"/>
        <end position="141"/>
    </location>
</feature>
<dbReference type="AlphaFoldDB" id="A0A327Z3W8"/>
<evidence type="ECO:0000313" key="3">
    <source>
        <dbReference type="Proteomes" id="UP000249341"/>
    </source>
</evidence>
<dbReference type="EMBL" id="QLMJ01000021">
    <property type="protein sequence ID" value="RAK27945.1"/>
    <property type="molecule type" value="Genomic_DNA"/>
</dbReference>
<gene>
    <name evidence="2" type="ORF">B0I29_12141</name>
</gene>
<dbReference type="Pfam" id="PF22738">
    <property type="entry name" value="NNH7"/>
    <property type="match status" value="1"/>
</dbReference>
<proteinExistence type="predicted"/>
<protein>
    <recommendedName>
        <fullName evidence="1">NACHT N-terminal Helical domain-containing protein</fullName>
    </recommendedName>
</protein>
<dbReference type="Proteomes" id="UP000249341">
    <property type="component" value="Unassembled WGS sequence"/>
</dbReference>
<dbReference type="Gene3D" id="3.40.50.300">
    <property type="entry name" value="P-loop containing nucleotide triphosphate hydrolases"/>
    <property type="match status" value="1"/>
</dbReference>